<evidence type="ECO:0000256" key="1">
    <source>
        <dbReference type="SAM" id="MobiDB-lite"/>
    </source>
</evidence>
<feature type="compositionally biased region" description="Basic and acidic residues" evidence="1">
    <location>
        <begin position="176"/>
        <end position="192"/>
    </location>
</feature>
<comment type="caution">
    <text evidence="2">The sequence shown here is derived from an EMBL/GenBank/DDBJ whole genome shotgun (WGS) entry which is preliminary data.</text>
</comment>
<evidence type="ECO:0000313" key="2">
    <source>
        <dbReference type="EMBL" id="PKY58946.1"/>
    </source>
</evidence>
<organism evidence="2 3">
    <name type="scientific">Rhizophagus irregularis</name>
    <dbReference type="NCBI Taxonomy" id="588596"/>
    <lineage>
        <taxon>Eukaryota</taxon>
        <taxon>Fungi</taxon>
        <taxon>Fungi incertae sedis</taxon>
        <taxon>Mucoromycota</taxon>
        <taxon>Glomeromycotina</taxon>
        <taxon>Glomeromycetes</taxon>
        <taxon>Glomerales</taxon>
        <taxon>Glomeraceae</taxon>
        <taxon>Rhizophagus</taxon>
    </lineage>
</organism>
<gene>
    <name evidence="2" type="ORF">RhiirA4_481290</name>
</gene>
<proteinExistence type="predicted"/>
<dbReference type="AlphaFoldDB" id="A0A2I1HJB1"/>
<dbReference type="OrthoDB" id="2472526at2759"/>
<keyword evidence="3" id="KW-1185">Reference proteome</keyword>
<evidence type="ECO:0000313" key="3">
    <source>
        <dbReference type="Proteomes" id="UP000234323"/>
    </source>
</evidence>
<protein>
    <submittedName>
        <fullName evidence="2">Uncharacterized protein</fullName>
    </submittedName>
</protein>
<dbReference type="VEuPathDB" id="FungiDB:FUN_016100"/>
<accession>A0A2I1HJB1</accession>
<feature type="region of interest" description="Disordered" evidence="1">
    <location>
        <begin position="148"/>
        <end position="222"/>
    </location>
</feature>
<name>A0A2I1HJB1_9GLOM</name>
<sequence>MDKSRIQYEPAVEFVSEFDRIFYQTVSHNLGFLIEDGFLKEVFEKNPSKTVEKAQLMIDRFSPAADPKNFTAQAQVTNIQTTTLSLIFSIALSVSSKSWENFKAHFFLKFGDVGDDIEDEFDDSSEDRQFEQDAAEFIRKSKELRLQTPKPVVETPPILPDVEMTLVDQPVTPETSQKKDKQKARVTDDKQAKNQSTTADPDAKTSAKNPKKDKKSSIPDRI</sequence>
<dbReference type="EMBL" id="LLXI01003271">
    <property type="protein sequence ID" value="PKY58946.1"/>
    <property type="molecule type" value="Genomic_DNA"/>
</dbReference>
<reference evidence="2 3" key="1">
    <citation type="submission" date="2015-10" db="EMBL/GenBank/DDBJ databases">
        <title>Genome analyses suggest a sexual origin of heterokaryosis in a supposedly ancient asexual fungus.</title>
        <authorList>
            <person name="Ropars J."/>
            <person name="Sedzielewska K."/>
            <person name="Noel J."/>
            <person name="Charron P."/>
            <person name="Farinelli L."/>
            <person name="Marton T."/>
            <person name="Kruger M."/>
            <person name="Pelin A."/>
            <person name="Brachmann A."/>
            <person name="Corradi N."/>
        </authorList>
    </citation>
    <scope>NUCLEOTIDE SEQUENCE [LARGE SCALE GENOMIC DNA]</scope>
    <source>
        <strain evidence="2 3">A4</strain>
    </source>
</reference>
<dbReference type="VEuPathDB" id="FungiDB:RhiirA1_541243"/>
<dbReference type="Proteomes" id="UP000234323">
    <property type="component" value="Unassembled WGS sequence"/>
</dbReference>